<dbReference type="InterPro" id="IPR050221">
    <property type="entry name" value="26S_Proteasome_ATPase"/>
</dbReference>
<gene>
    <name evidence="9" type="ORF">F2Q70_00017539</name>
</gene>
<evidence type="ECO:0000313" key="9">
    <source>
        <dbReference type="EMBL" id="KAF2562821.1"/>
    </source>
</evidence>
<evidence type="ECO:0000256" key="7">
    <source>
        <dbReference type="RuleBase" id="RU003651"/>
    </source>
</evidence>
<evidence type="ECO:0000256" key="6">
    <source>
        <dbReference type="ARBA" id="ARBA00022942"/>
    </source>
</evidence>
<dbReference type="PROSITE" id="PS00674">
    <property type="entry name" value="AAA"/>
    <property type="match status" value="1"/>
</dbReference>
<comment type="caution">
    <text evidence="9">The sequence shown here is derived from an EMBL/GenBank/DDBJ whole genome shotgun (WGS) entry which is preliminary data.</text>
</comment>
<dbReference type="FunFam" id="1.10.8.60:FF:000008">
    <property type="entry name" value="26S protease regulatory subunit 10B"/>
    <property type="match status" value="1"/>
</dbReference>
<keyword evidence="6" id="KW-0647">Proteasome</keyword>
<dbReference type="AlphaFoldDB" id="A0A8S9HUZ9"/>
<dbReference type="SUPFAM" id="SSF52540">
    <property type="entry name" value="P-loop containing nucleoside triphosphate hydrolases"/>
    <property type="match status" value="1"/>
</dbReference>
<dbReference type="PANTHER" id="PTHR23073">
    <property type="entry name" value="26S PROTEASOME REGULATORY SUBUNIT"/>
    <property type="match status" value="1"/>
</dbReference>
<dbReference type="Pfam" id="PF16450">
    <property type="entry name" value="Prot_ATP_ID_OB_C"/>
    <property type="match status" value="1"/>
</dbReference>
<dbReference type="SMART" id="SM00382">
    <property type="entry name" value="AAA"/>
    <property type="match status" value="1"/>
</dbReference>
<dbReference type="GO" id="GO:0005524">
    <property type="term" value="F:ATP binding"/>
    <property type="evidence" value="ECO:0007669"/>
    <property type="project" value="UniProtKB-KW"/>
</dbReference>
<reference evidence="9" key="1">
    <citation type="submission" date="2019-12" db="EMBL/GenBank/DDBJ databases">
        <title>Genome sequencing and annotation of Brassica cretica.</title>
        <authorList>
            <person name="Studholme D.J."/>
            <person name="Sarris P.F."/>
        </authorList>
    </citation>
    <scope>NUCLEOTIDE SEQUENCE</scope>
    <source>
        <strain evidence="9">PFS-102/07</strain>
        <tissue evidence="9">Leaf</tissue>
    </source>
</reference>
<feature type="domain" description="AAA+ ATPase" evidence="8">
    <location>
        <begin position="151"/>
        <end position="290"/>
    </location>
</feature>
<dbReference type="InterPro" id="IPR003593">
    <property type="entry name" value="AAA+_ATPase"/>
</dbReference>
<dbReference type="Gene3D" id="3.40.50.300">
    <property type="entry name" value="P-loop containing nucleotide triphosphate hydrolases"/>
    <property type="match status" value="1"/>
</dbReference>
<comment type="subcellular location">
    <subcellularLocation>
        <location evidence="1">Cytoplasm</location>
    </subcellularLocation>
</comment>
<protein>
    <recommendedName>
        <fullName evidence="8">AAA+ ATPase domain-containing protein</fullName>
    </recommendedName>
</protein>
<proteinExistence type="inferred from homology"/>
<dbReference type="InterPro" id="IPR032501">
    <property type="entry name" value="Prot_ATP_ID_OB_2nd"/>
</dbReference>
<evidence type="ECO:0000256" key="1">
    <source>
        <dbReference type="ARBA" id="ARBA00004496"/>
    </source>
</evidence>
<name>A0A8S9HUZ9_BRACR</name>
<evidence type="ECO:0000256" key="3">
    <source>
        <dbReference type="ARBA" id="ARBA00022490"/>
    </source>
</evidence>
<sequence>MSDEEEAVRRRTAAVADYRKKLLQHKELESRVRTGDFHLSNLYFTRKGFDWGFFFCRDSLNYISVVRARENLRGSKKEFNKTEDDLKSLQSVGQIIGEVLRPLDNERLIVKASSGPRYVVGCRSKVDKEKLTSGTRVVLDMTTLTIMRALPREGVLLYGPPGTGKTLLARAIASNIDANFLKVVSSAIIDKYIGESARLIREMFNYAREHQPCIIFMDEIDAIGGRRFSEGTSADREIQRTLMELLNQLDGFDNLGKVKMIMATNRPDVLDPALLRPGRLDRKIEIPLPNEQSRMDILKIHAAGIAKHGEIEYEAIVKLAEGFNGADLRNICTEAGMFAIRAERDYVIQEDFMKAVRKLSEAKKLESSSHYNADFGKE</sequence>
<dbReference type="Gene3D" id="1.10.8.60">
    <property type="match status" value="1"/>
</dbReference>
<dbReference type="InterPro" id="IPR027417">
    <property type="entry name" value="P-loop_NTPase"/>
</dbReference>
<accession>A0A8S9HUZ9</accession>
<keyword evidence="4 7" id="KW-0547">Nucleotide-binding</keyword>
<dbReference type="GO" id="GO:0000502">
    <property type="term" value="C:proteasome complex"/>
    <property type="evidence" value="ECO:0007669"/>
    <property type="project" value="UniProtKB-KW"/>
</dbReference>
<comment type="similarity">
    <text evidence="2 7">Belongs to the AAA ATPase family.</text>
</comment>
<dbReference type="InterPro" id="IPR003960">
    <property type="entry name" value="ATPase_AAA_CS"/>
</dbReference>
<dbReference type="FunFam" id="3.40.50.300:FF:000033">
    <property type="entry name" value="26S protease regulatory subunit 6B"/>
    <property type="match status" value="1"/>
</dbReference>
<dbReference type="EMBL" id="QGKY02001250">
    <property type="protein sequence ID" value="KAF2562821.1"/>
    <property type="molecule type" value="Genomic_DNA"/>
</dbReference>
<evidence type="ECO:0000256" key="4">
    <source>
        <dbReference type="ARBA" id="ARBA00022741"/>
    </source>
</evidence>
<keyword evidence="5 7" id="KW-0067">ATP-binding</keyword>
<dbReference type="GO" id="GO:0016887">
    <property type="term" value="F:ATP hydrolysis activity"/>
    <property type="evidence" value="ECO:0007669"/>
    <property type="project" value="InterPro"/>
</dbReference>
<evidence type="ECO:0000256" key="2">
    <source>
        <dbReference type="ARBA" id="ARBA00006914"/>
    </source>
</evidence>
<dbReference type="InterPro" id="IPR041569">
    <property type="entry name" value="AAA_lid_3"/>
</dbReference>
<evidence type="ECO:0000259" key="8">
    <source>
        <dbReference type="SMART" id="SM00382"/>
    </source>
</evidence>
<organism evidence="9">
    <name type="scientific">Brassica cretica</name>
    <name type="common">Mustard</name>
    <dbReference type="NCBI Taxonomy" id="69181"/>
    <lineage>
        <taxon>Eukaryota</taxon>
        <taxon>Viridiplantae</taxon>
        <taxon>Streptophyta</taxon>
        <taxon>Embryophyta</taxon>
        <taxon>Tracheophyta</taxon>
        <taxon>Spermatophyta</taxon>
        <taxon>Magnoliopsida</taxon>
        <taxon>eudicotyledons</taxon>
        <taxon>Gunneridae</taxon>
        <taxon>Pentapetalae</taxon>
        <taxon>rosids</taxon>
        <taxon>malvids</taxon>
        <taxon>Brassicales</taxon>
        <taxon>Brassicaceae</taxon>
        <taxon>Brassiceae</taxon>
        <taxon>Brassica</taxon>
    </lineage>
</organism>
<keyword evidence="3" id="KW-0963">Cytoplasm</keyword>
<dbReference type="Pfam" id="PF00004">
    <property type="entry name" value="AAA"/>
    <property type="match status" value="1"/>
</dbReference>
<dbReference type="Pfam" id="PF17862">
    <property type="entry name" value="AAA_lid_3"/>
    <property type="match status" value="1"/>
</dbReference>
<dbReference type="InterPro" id="IPR003959">
    <property type="entry name" value="ATPase_AAA_core"/>
</dbReference>
<evidence type="ECO:0000256" key="5">
    <source>
        <dbReference type="ARBA" id="ARBA00022840"/>
    </source>
</evidence>
<dbReference type="GO" id="GO:0005737">
    <property type="term" value="C:cytoplasm"/>
    <property type="evidence" value="ECO:0007669"/>
    <property type="project" value="UniProtKB-SubCell"/>
</dbReference>